<gene>
    <name evidence="7" type="ORF">IMSHALPRED_004364</name>
</gene>
<evidence type="ECO:0000256" key="4">
    <source>
        <dbReference type="ARBA" id="ARBA00022989"/>
    </source>
</evidence>
<organism evidence="7 8">
    <name type="scientific">Imshaugia aleurites</name>
    <dbReference type="NCBI Taxonomy" id="172621"/>
    <lineage>
        <taxon>Eukaryota</taxon>
        <taxon>Fungi</taxon>
        <taxon>Dikarya</taxon>
        <taxon>Ascomycota</taxon>
        <taxon>Pezizomycotina</taxon>
        <taxon>Lecanoromycetes</taxon>
        <taxon>OSLEUM clade</taxon>
        <taxon>Lecanoromycetidae</taxon>
        <taxon>Lecanorales</taxon>
        <taxon>Lecanorineae</taxon>
        <taxon>Parmeliaceae</taxon>
        <taxon>Imshaugia</taxon>
    </lineage>
</organism>
<evidence type="ECO:0000313" key="8">
    <source>
        <dbReference type="Proteomes" id="UP000664534"/>
    </source>
</evidence>
<keyword evidence="3 6" id="KW-0812">Transmembrane</keyword>
<feature type="transmembrane region" description="Helical" evidence="6">
    <location>
        <begin position="120"/>
        <end position="137"/>
    </location>
</feature>
<dbReference type="AlphaFoldDB" id="A0A8H3IM26"/>
<feature type="transmembrane region" description="Helical" evidence="6">
    <location>
        <begin position="149"/>
        <end position="174"/>
    </location>
</feature>
<dbReference type="PANTHER" id="PTHR43791:SF92">
    <property type="entry name" value="AGL026WP"/>
    <property type="match status" value="1"/>
</dbReference>
<dbReference type="Proteomes" id="UP000664534">
    <property type="component" value="Unassembled WGS sequence"/>
</dbReference>
<keyword evidence="8" id="KW-1185">Reference proteome</keyword>
<accession>A0A8H3IM26</accession>
<feature type="transmembrane region" description="Helical" evidence="6">
    <location>
        <begin position="87"/>
        <end position="108"/>
    </location>
</feature>
<evidence type="ECO:0000256" key="2">
    <source>
        <dbReference type="ARBA" id="ARBA00022448"/>
    </source>
</evidence>
<comment type="subcellular location">
    <subcellularLocation>
        <location evidence="1">Membrane</location>
        <topology evidence="1">Multi-pass membrane protein</topology>
    </subcellularLocation>
</comment>
<protein>
    <submittedName>
        <fullName evidence="7">Uncharacterized protein</fullName>
    </submittedName>
</protein>
<reference evidence="7" key="1">
    <citation type="submission" date="2021-03" db="EMBL/GenBank/DDBJ databases">
        <authorList>
            <person name="Tagirdzhanova G."/>
        </authorList>
    </citation>
    <scope>NUCLEOTIDE SEQUENCE</scope>
</reference>
<feature type="transmembrane region" description="Helical" evidence="6">
    <location>
        <begin position="32"/>
        <end position="51"/>
    </location>
</feature>
<keyword evidence="4 6" id="KW-1133">Transmembrane helix</keyword>
<evidence type="ECO:0000313" key="7">
    <source>
        <dbReference type="EMBL" id="CAF9918639.1"/>
    </source>
</evidence>
<evidence type="ECO:0000256" key="6">
    <source>
        <dbReference type="SAM" id="Phobius"/>
    </source>
</evidence>
<comment type="caution">
    <text evidence="7">The sequence shown here is derived from an EMBL/GenBank/DDBJ whole genome shotgun (WGS) entry which is preliminary data.</text>
</comment>
<proteinExistence type="predicted"/>
<dbReference type="Gene3D" id="1.20.1250.20">
    <property type="entry name" value="MFS general substrate transporter like domains"/>
    <property type="match status" value="1"/>
</dbReference>
<name>A0A8H3IM26_9LECA</name>
<dbReference type="SUPFAM" id="SSF103473">
    <property type="entry name" value="MFS general substrate transporter"/>
    <property type="match status" value="1"/>
</dbReference>
<dbReference type="EMBL" id="CAJPDT010000021">
    <property type="protein sequence ID" value="CAF9918639.1"/>
    <property type="molecule type" value="Genomic_DNA"/>
</dbReference>
<evidence type="ECO:0000256" key="1">
    <source>
        <dbReference type="ARBA" id="ARBA00004141"/>
    </source>
</evidence>
<sequence length="210" mass="22355">MGLLFGIVASGTVTNLFPTVVATLGYSDVISLLLTVPPYILAVGTSFCNAWHADKTGERYFHITLPLYFSVAAFIIAATTTTIGPRYFAMMLMPAGIYTGYGVALGWISNTLPQPPAKRAAALAAINAVSNCCSIYASYMYPESAGPRFIVAMSVNCLMSFLAICMATLLRFILVGLNKKLDRGESVEGAVAVGEGVPGEASRRGFRFVL</sequence>
<dbReference type="OrthoDB" id="5410941at2759"/>
<dbReference type="PANTHER" id="PTHR43791">
    <property type="entry name" value="PERMEASE-RELATED"/>
    <property type="match status" value="1"/>
</dbReference>
<evidence type="ECO:0000256" key="5">
    <source>
        <dbReference type="ARBA" id="ARBA00023136"/>
    </source>
</evidence>
<evidence type="ECO:0000256" key="3">
    <source>
        <dbReference type="ARBA" id="ARBA00022692"/>
    </source>
</evidence>
<dbReference type="GO" id="GO:0016020">
    <property type="term" value="C:membrane"/>
    <property type="evidence" value="ECO:0007669"/>
    <property type="project" value="UniProtKB-SubCell"/>
</dbReference>
<feature type="transmembrane region" description="Helical" evidence="6">
    <location>
        <begin position="63"/>
        <end position="81"/>
    </location>
</feature>
<keyword evidence="5 6" id="KW-0472">Membrane</keyword>
<dbReference type="InterPro" id="IPR036259">
    <property type="entry name" value="MFS_trans_sf"/>
</dbReference>
<keyword evidence="2" id="KW-0813">Transport</keyword>
<dbReference type="GO" id="GO:0022857">
    <property type="term" value="F:transmembrane transporter activity"/>
    <property type="evidence" value="ECO:0007669"/>
    <property type="project" value="TreeGrafter"/>
</dbReference>
<dbReference type="FunFam" id="1.20.1250.20:FF:000013">
    <property type="entry name" value="MFS general substrate transporter"/>
    <property type="match status" value="1"/>
</dbReference>